<feature type="region of interest" description="Disordered" evidence="1">
    <location>
        <begin position="269"/>
        <end position="339"/>
    </location>
</feature>
<keyword evidence="4" id="KW-1185">Reference proteome</keyword>
<protein>
    <submittedName>
        <fullName evidence="3">Uncharacterized protein</fullName>
    </submittedName>
</protein>
<evidence type="ECO:0000256" key="1">
    <source>
        <dbReference type="SAM" id="MobiDB-lite"/>
    </source>
</evidence>
<feature type="compositionally biased region" description="Low complexity" evidence="1">
    <location>
        <begin position="324"/>
        <end position="339"/>
    </location>
</feature>
<feature type="compositionally biased region" description="Acidic residues" evidence="1">
    <location>
        <begin position="305"/>
        <end position="323"/>
    </location>
</feature>
<gene>
    <name evidence="3" type="ORF">BdWA1_001621</name>
</gene>
<keyword evidence="2" id="KW-1133">Transmembrane helix</keyword>
<feature type="compositionally biased region" description="Acidic residues" evidence="1">
    <location>
        <begin position="270"/>
        <end position="280"/>
    </location>
</feature>
<proteinExistence type="predicted"/>
<keyword evidence="2" id="KW-0472">Membrane</keyword>
<dbReference type="RefSeq" id="XP_067803220.1">
    <property type="nucleotide sequence ID" value="XM_067946656.1"/>
</dbReference>
<accession>A0AAD9PL52</accession>
<evidence type="ECO:0000256" key="2">
    <source>
        <dbReference type="SAM" id="Phobius"/>
    </source>
</evidence>
<evidence type="ECO:0000313" key="3">
    <source>
        <dbReference type="EMBL" id="KAK2196378.1"/>
    </source>
</evidence>
<dbReference type="GeneID" id="94335919"/>
<dbReference type="KEGG" id="bdw:94335919"/>
<keyword evidence="2" id="KW-0812">Transmembrane</keyword>
<reference evidence="3" key="1">
    <citation type="journal article" date="2023" name="Nat. Microbiol.">
        <title>Babesia duncani multi-omics identifies virulence factors and drug targets.</title>
        <authorList>
            <person name="Singh P."/>
            <person name="Lonardi S."/>
            <person name="Liang Q."/>
            <person name="Vydyam P."/>
            <person name="Khabirova E."/>
            <person name="Fang T."/>
            <person name="Gihaz S."/>
            <person name="Thekkiniath J."/>
            <person name="Munshi M."/>
            <person name="Abel S."/>
            <person name="Ciampossin L."/>
            <person name="Batugedara G."/>
            <person name="Gupta M."/>
            <person name="Lu X.M."/>
            <person name="Lenz T."/>
            <person name="Chakravarty S."/>
            <person name="Cornillot E."/>
            <person name="Hu Y."/>
            <person name="Ma W."/>
            <person name="Gonzalez L.M."/>
            <person name="Sanchez S."/>
            <person name="Estrada K."/>
            <person name="Sanchez-Flores A."/>
            <person name="Montero E."/>
            <person name="Harb O.S."/>
            <person name="Le Roch K.G."/>
            <person name="Mamoun C.B."/>
        </authorList>
    </citation>
    <scope>NUCLEOTIDE SEQUENCE</scope>
    <source>
        <strain evidence="3">WA1</strain>
    </source>
</reference>
<evidence type="ECO:0000313" key="4">
    <source>
        <dbReference type="Proteomes" id="UP001214638"/>
    </source>
</evidence>
<comment type="caution">
    <text evidence="3">The sequence shown here is derived from an EMBL/GenBank/DDBJ whole genome shotgun (WGS) entry which is preliminary data.</text>
</comment>
<dbReference type="Proteomes" id="UP001214638">
    <property type="component" value="Unassembled WGS sequence"/>
</dbReference>
<feature type="compositionally biased region" description="Low complexity" evidence="1">
    <location>
        <begin position="291"/>
        <end position="304"/>
    </location>
</feature>
<dbReference type="EMBL" id="JALLKP010000002">
    <property type="protein sequence ID" value="KAK2196378.1"/>
    <property type="molecule type" value="Genomic_DNA"/>
</dbReference>
<sequence length="339" mass="37689">MQNSPNRQFAGSRHNLRHEAAATLLANKRNRQRAQVNGLKPKGNSHAILAGIHKNGHGARGGVGTKTPSLHALVANHKFPTGIDSMHTLRTQGEQQLYAFVQMNMCTSMLEMHADRLDTRASFQKTTNIFIADETKLPVYIAAFGSGFFSTIIGLCTLLYVKFIFTKIKRFGRRHRLKRDETSLLLSQKSLVYGAGNKESLAEIRSKNPHLTRIEDYMEKGFRRSWSQKVDNKVDFKPSFVDTIGTQYKKIDDAIPPRDTFKNVFTNFAQDDEDDDDNVEKEDISTSHVQSESQSESSSESSGSESDDSESEDSDGSESESDSSESGNSSSSDSSTDSE</sequence>
<feature type="transmembrane region" description="Helical" evidence="2">
    <location>
        <begin position="139"/>
        <end position="165"/>
    </location>
</feature>
<dbReference type="AlphaFoldDB" id="A0AAD9PL52"/>
<organism evidence="3 4">
    <name type="scientific">Babesia duncani</name>
    <dbReference type="NCBI Taxonomy" id="323732"/>
    <lineage>
        <taxon>Eukaryota</taxon>
        <taxon>Sar</taxon>
        <taxon>Alveolata</taxon>
        <taxon>Apicomplexa</taxon>
        <taxon>Aconoidasida</taxon>
        <taxon>Piroplasmida</taxon>
        <taxon>Babesiidae</taxon>
        <taxon>Babesia</taxon>
    </lineage>
</organism>
<name>A0AAD9PL52_9APIC</name>